<feature type="region of interest" description="Disordered" evidence="1">
    <location>
        <begin position="180"/>
        <end position="366"/>
    </location>
</feature>
<dbReference type="Proteomes" id="UP000541558">
    <property type="component" value="Unassembled WGS sequence"/>
</dbReference>
<feature type="compositionally biased region" description="Polar residues" evidence="1">
    <location>
        <begin position="204"/>
        <end position="217"/>
    </location>
</feature>
<gene>
    <name evidence="2" type="ORF">D9611_003663</name>
</gene>
<keyword evidence="3" id="KW-1185">Reference proteome</keyword>
<evidence type="ECO:0000313" key="2">
    <source>
        <dbReference type="EMBL" id="KAF5317000.1"/>
    </source>
</evidence>
<evidence type="ECO:0000313" key="3">
    <source>
        <dbReference type="Proteomes" id="UP000541558"/>
    </source>
</evidence>
<feature type="compositionally biased region" description="Basic and acidic residues" evidence="1">
    <location>
        <begin position="540"/>
        <end position="553"/>
    </location>
</feature>
<evidence type="ECO:0000256" key="1">
    <source>
        <dbReference type="SAM" id="MobiDB-lite"/>
    </source>
</evidence>
<dbReference type="EMBL" id="JAACJK010000219">
    <property type="protein sequence ID" value="KAF5317000.1"/>
    <property type="molecule type" value="Genomic_DNA"/>
</dbReference>
<feature type="region of interest" description="Disordered" evidence="1">
    <location>
        <begin position="511"/>
        <end position="572"/>
    </location>
</feature>
<comment type="caution">
    <text evidence="2">The sequence shown here is derived from an EMBL/GenBank/DDBJ whole genome shotgun (WGS) entry which is preliminary data.</text>
</comment>
<feature type="compositionally biased region" description="Acidic residues" evidence="1">
    <location>
        <begin position="561"/>
        <end position="570"/>
    </location>
</feature>
<reference evidence="2 3" key="1">
    <citation type="journal article" date="2020" name="ISME J.">
        <title>Uncovering the hidden diversity of litter-decomposition mechanisms in mushroom-forming fungi.</title>
        <authorList>
            <person name="Floudas D."/>
            <person name="Bentzer J."/>
            <person name="Ahren D."/>
            <person name="Johansson T."/>
            <person name="Persson P."/>
            <person name="Tunlid A."/>
        </authorList>
    </citation>
    <scope>NUCLEOTIDE SEQUENCE [LARGE SCALE GENOMIC DNA]</scope>
    <source>
        <strain evidence="2 3">CBS 175.51</strain>
    </source>
</reference>
<protein>
    <submittedName>
        <fullName evidence="2">Uncharacterized protein</fullName>
    </submittedName>
</protein>
<feature type="compositionally biased region" description="Polar residues" evidence="1">
    <location>
        <begin position="255"/>
        <end position="289"/>
    </location>
</feature>
<feature type="compositionally biased region" description="Basic and acidic residues" evidence="1">
    <location>
        <begin position="303"/>
        <end position="318"/>
    </location>
</feature>
<feature type="region of interest" description="Disordered" evidence="1">
    <location>
        <begin position="392"/>
        <end position="426"/>
    </location>
</feature>
<name>A0A8H5B592_9AGAR</name>
<organism evidence="2 3">
    <name type="scientific">Ephemerocybe angulata</name>
    <dbReference type="NCBI Taxonomy" id="980116"/>
    <lineage>
        <taxon>Eukaryota</taxon>
        <taxon>Fungi</taxon>
        <taxon>Dikarya</taxon>
        <taxon>Basidiomycota</taxon>
        <taxon>Agaricomycotina</taxon>
        <taxon>Agaricomycetes</taxon>
        <taxon>Agaricomycetidae</taxon>
        <taxon>Agaricales</taxon>
        <taxon>Agaricineae</taxon>
        <taxon>Psathyrellaceae</taxon>
        <taxon>Ephemerocybe</taxon>
    </lineage>
</organism>
<accession>A0A8H5B592</accession>
<feature type="compositionally biased region" description="Polar residues" evidence="1">
    <location>
        <begin position="335"/>
        <end position="344"/>
    </location>
</feature>
<dbReference type="AlphaFoldDB" id="A0A8H5B592"/>
<sequence length="758" mass="83534">MPKDIPHYLSSNVDTSKIDLGVKRPRFNFRNLLGDNLKEHHKNLESAFQELAGTEPVNKDNIPLLRVVENDIDALQLSRGGFLRSNDKDRTRHNTLEFEKTLKIYKHFLTTPNSLARARHGAIHDLDDPPQASTRPSSSHGIVTAFENHHMHSSLPQSPSFHQEALRLVDPYPSLGISSSTHKALGSSGGPGSFLDIMPARLSTAPNPLRTTESTSPSRRDGLEGGLSWPSSGLTDGQPYTRGLPNSPIPARKSVFSQKQTRSCDNSQDAKTSSPSRVNASYRVTSLGTGNDMVPRGRPQTRNHNDRPHEPEVRKPEIPKPPQIWTEKPLPRLPSESQGGSSRIRSGDETFETGERPGVPKAMSRHRSAVGGNAGAATEGFSNQVAPTSDTLALQQTPPGHAVVGSEPAQRSTSHDQHGNRQASHSTSLGLSYLAYAQGVSVGQWNHQHTETAHHNIGVINVHPGAFVAIQGGEVAAQNLQYSLSAVPQLIPSNPPALAQHEVQQPFSPMLTSQGAHVRRPPSRNQSLPSLLDVEPNTSLHDESTDDGKHSALDVEPNTSWEDDGAEDSEEKSFAKLREWISRLDPPRAIYWMSKATGAQEAAMQRLVREFHTECVPSCWLFVQRGCDSTALSRFIGELAEDMARCVPTFRSKSLHDCAKDFDPVWQAEAQRLLIEPWWKVAESERKTPLLVVSNLHECDENAVDRALDFLRLCLPQLPAYVLVLASVKRQKLFDLGEKLTQLAEDCRLELDDSAQPR</sequence>
<dbReference type="OrthoDB" id="10272077at2759"/>
<proteinExistence type="predicted"/>